<dbReference type="AlphaFoldDB" id="A0AA88I8F9"/>
<dbReference type="Proteomes" id="UP001187531">
    <property type="component" value="Unassembled WGS sequence"/>
</dbReference>
<dbReference type="InterPro" id="IPR032675">
    <property type="entry name" value="LRR_dom_sf"/>
</dbReference>
<evidence type="ECO:0000313" key="6">
    <source>
        <dbReference type="EMBL" id="KAK2723349.1"/>
    </source>
</evidence>
<name>A0AA88I8F9_ARTSF</name>
<dbReference type="PROSITE" id="PS51450">
    <property type="entry name" value="LRR"/>
    <property type="match status" value="3"/>
</dbReference>
<evidence type="ECO:0000256" key="3">
    <source>
        <dbReference type="ARBA" id="ARBA00022737"/>
    </source>
</evidence>
<protein>
    <submittedName>
        <fullName evidence="6">Uncharacterized protein</fullName>
    </submittedName>
</protein>
<feature type="chain" id="PRO_5041851750" evidence="5">
    <location>
        <begin position="29"/>
        <end position="653"/>
    </location>
</feature>
<dbReference type="SMART" id="SM00365">
    <property type="entry name" value="LRR_SD22"/>
    <property type="match status" value="6"/>
</dbReference>
<keyword evidence="2 5" id="KW-0732">Signal</keyword>
<dbReference type="InterPro" id="IPR003591">
    <property type="entry name" value="Leu-rich_rpt_typical-subtyp"/>
</dbReference>
<keyword evidence="1" id="KW-0433">Leucine-rich repeat</keyword>
<keyword evidence="4" id="KW-0472">Membrane</keyword>
<evidence type="ECO:0000256" key="2">
    <source>
        <dbReference type="ARBA" id="ARBA00022729"/>
    </source>
</evidence>
<reference evidence="6" key="1">
    <citation type="submission" date="2023-07" db="EMBL/GenBank/DDBJ databases">
        <title>Chromosome-level genome assembly of Artemia franciscana.</title>
        <authorList>
            <person name="Jo E."/>
        </authorList>
    </citation>
    <scope>NUCLEOTIDE SEQUENCE</scope>
    <source>
        <tissue evidence="6">Whole body</tissue>
    </source>
</reference>
<evidence type="ECO:0000256" key="1">
    <source>
        <dbReference type="ARBA" id="ARBA00022614"/>
    </source>
</evidence>
<keyword evidence="3" id="KW-0677">Repeat</keyword>
<dbReference type="InterPro" id="IPR001611">
    <property type="entry name" value="Leu-rich_rpt"/>
</dbReference>
<proteinExistence type="predicted"/>
<dbReference type="InterPro" id="IPR050328">
    <property type="entry name" value="Dev_Immune_Receptor"/>
</dbReference>
<evidence type="ECO:0000256" key="5">
    <source>
        <dbReference type="SAM" id="SignalP"/>
    </source>
</evidence>
<evidence type="ECO:0000256" key="4">
    <source>
        <dbReference type="SAM" id="Phobius"/>
    </source>
</evidence>
<dbReference type="PANTHER" id="PTHR24373:SF370">
    <property type="entry name" value="FISH-LIPS, ISOFORM E"/>
    <property type="match status" value="1"/>
</dbReference>
<dbReference type="GO" id="GO:0005615">
    <property type="term" value="C:extracellular space"/>
    <property type="evidence" value="ECO:0007669"/>
    <property type="project" value="TreeGrafter"/>
</dbReference>
<sequence>MEAMITKRKGKVWLPYLLIMLLVTSISAYSSDEDKSTPQTSAIKCPNICQCQLDVSGRIETSCRRGGFFGDLQTDIFDSNTEVLVVASSSRRQNVINIGPIFQSFLKLEELRITDSAVPAIGHHSFWGLKSLRILDLSSNNISALSETNFRTLDSLRELNLDDNVIRSIPSATFRYLVMLQKLRLARNMINQLVSRQFFGLKRLEFLDLGGNQLGDLDADVFKDIRRLKTLQLRDTGLTYINRYLLYILPELENLDLGENQLKYLEKGIFSETKRLKNLNLDSNFLTVLTSGMFQGLNLHALELQNNRIIKLGPDTFHNTTVKTLNLGYNRLEDLEANIFVPLKNLSELVLSGNRIEVKILWQEVVGPRSGLELRRLHLADCNLGKDYFLSEDFFTIQPGLRGLNLSGNFFHEFPIKLISPLEQLNFLDLSRNSIQGINSNATSLLHKMRNLKKLYIHSNPWRCEACQIQDLLLYIQGSSTIRPLCENDTESIVCPKCNSPYNMSGTPLIALSIAALPNCLANSVAEIDPIIKGEEVKLFQASGMTQKIVVILALSTGCGLLILAGACILAFSLSSRRHRAVYYTHEESKSNISEKTNAYFENDREISEMEVKMKLLDINEIMRSAMKKGAAKNQPKTKTIGVTANHRLNEYI</sequence>
<keyword evidence="7" id="KW-1185">Reference proteome</keyword>
<dbReference type="SUPFAM" id="SSF52047">
    <property type="entry name" value="RNI-like"/>
    <property type="match status" value="1"/>
</dbReference>
<comment type="caution">
    <text evidence="6">The sequence shown here is derived from an EMBL/GenBank/DDBJ whole genome shotgun (WGS) entry which is preliminary data.</text>
</comment>
<dbReference type="EMBL" id="JAVRJZ010000004">
    <property type="protein sequence ID" value="KAK2723348.1"/>
    <property type="molecule type" value="Genomic_DNA"/>
</dbReference>
<dbReference type="PANTHER" id="PTHR24373">
    <property type="entry name" value="SLIT RELATED LEUCINE-RICH REPEAT NEURONAL PROTEIN"/>
    <property type="match status" value="1"/>
</dbReference>
<dbReference type="Gene3D" id="3.80.10.10">
    <property type="entry name" value="Ribonuclease Inhibitor"/>
    <property type="match status" value="3"/>
</dbReference>
<dbReference type="Pfam" id="PF00560">
    <property type="entry name" value="LRR_1"/>
    <property type="match status" value="1"/>
</dbReference>
<dbReference type="SMART" id="SM00369">
    <property type="entry name" value="LRR_TYP"/>
    <property type="match status" value="10"/>
</dbReference>
<evidence type="ECO:0000313" key="7">
    <source>
        <dbReference type="Proteomes" id="UP001187531"/>
    </source>
</evidence>
<gene>
    <name evidence="6" type="ORF">QYM36_001870</name>
</gene>
<dbReference type="GO" id="GO:0031012">
    <property type="term" value="C:extracellular matrix"/>
    <property type="evidence" value="ECO:0007669"/>
    <property type="project" value="TreeGrafter"/>
</dbReference>
<keyword evidence="4" id="KW-0812">Transmembrane</keyword>
<feature type="signal peptide" evidence="5">
    <location>
        <begin position="1"/>
        <end position="28"/>
    </location>
</feature>
<keyword evidence="4" id="KW-1133">Transmembrane helix</keyword>
<feature type="transmembrane region" description="Helical" evidence="4">
    <location>
        <begin position="549"/>
        <end position="572"/>
    </location>
</feature>
<dbReference type="EMBL" id="JAVRJZ010000004">
    <property type="protein sequence ID" value="KAK2723349.1"/>
    <property type="molecule type" value="Genomic_DNA"/>
</dbReference>
<dbReference type="Pfam" id="PF13855">
    <property type="entry name" value="LRR_8"/>
    <property type="match status" value="2"/>
</dbReference>
<accession>A0AA88I8F9</accession>
<organism evidence="6 7">
    <name type="scientific">Artemia franciscana</name>
    <name type="common">Brine shrimp</name>
    <name type="synonym">Artemia sanfranciscana</name>
    <dbReference type="NCBI Taxonomy" id="6661"/>
    <lineage>
        <taxon>Eukaryota</taxon>
        <taxon>Metazoa</taxon>
        <taxon>Ecdysozoa</taxon>
        <taxon>Arthropoda</taxon>
        <taxon>Crustacea</taxon>
        <taxon>Branchiopoda</taxon>
        <taxon>Anostraca</taxon>
        <taxon>Artemiidae</taxon>
        <taxon>Artemia</taxon>
    </lineage>
</organism>